<dbReference type="InterPro" id="IPR052035">
    <property type="entry name" value="ZnF_BED_domain_contain"/>
</dbReference>
<evidence type="ECO:0000313" key="3">
    <source>
        <dbReference type="Proteomes" id="UP001280121"/>
    </source>
</evidence>
<dbReference type="Proteomes" id="UP001280121">
    <property type="component" value="Unassembled WGS sequence"/>
</dbReference>
<dbReference type="InterPro" id="IPR008906">
    <property type="entry name" value="HATC_C_dom"/>
</dbReference>
<accession>A0AAD9WTU5</accession>
<name>A0AAD9WTU5_9ROSI</name>
<protein>
    <recommendedName>
        <fullName evidence="1">HAT C-terminal dimerisation domain-containing protein</fullName>
    </recommendedName>
</protein>
<sequence>MVEKIKTKFSNALLLGGRIFHMRYCAHILNLVVRDGLKVISDGIEKIMDSACFWIASSRRIEVFENAANQLKIKYAKKLVLDCPTRWNSTYFVLSVALMYKDVFVRAKHYEPQYKCLSDESDWQLATIMVEHLKPFCKLTEFFSGTKYPTANVVFPMICKVRETMNGWLNSCYNETQVMARDDNSLDHSFDIFGGDEEFELYKSQAVSSINKSELERYLEEQVENNSPNFDILSWWKGNKGKYSILAKVARYILAIPAYMVVSESAFSVGGGIPDEEIYATIDEEEPLASI</sequence>
<comment type="caution">
    <text evidence="2">The sequence shown here is derived from an EMBL/GenBank/DDBJ whole genome shotgun (WGS) entry which is preliminary data.</text>
</comment>
<dbReference type="Pfam" id="PF05699">
    <property type="entry name" value="Dimer_Tnp_hAT"/>
    <property type="match status" value="1"/>
</dbReference>
<dbReference type="PANTHER" id="PTHR46481:SF11">
    <property type="entry name" value="ZINC FINGER BED DOMAIN-CONTAINING PROTEIN RICESLEEPER 2-LIKE"/>
    <property type="match status" value="1"/>
</dbReference>
<organism evidence="2 3">
    <name type="scientific">Dipteronia dyeriana</name>
    <dbReference type="NCBI Taxonomy" id="168575"/>
    <lineage>
        <taxon>Eukaryota</taxon>
        <taxon>Viridiplantae</taxon>
        <taxon>Streptophyta</taxon>
        <taxon>Embryophyta</taxon>
        <taxon>Tracheophyta</taxon>
        <taxon>Spermatophyta</taxon>
        <taxon>Magnoliopsida</taxon>
        <taxon>eudicotyledons</taxon>
        <taxon>Gunneridae</taxon>
        <taxon>Pentapetalae</taxon>
        <taxon>rosids</taxon>
        <taxon>malvids</taxon>
        <taxon>Sapindales</taxon>
        <taxon>Sapindaceae</taxon>
        <taxon>Hippocastanoideae</taxon>
        <taxon>Acereae</taxon>
        <taxon>Dipteronia</taxon>
    </lineage>
</organism>
<dbReference type="PANTHER" id="PTHR46481">
    <property type="entry name" value="ZINC FINGER BED DOMAIN-CONTAINING PROTEIN 4"/>
    <property type="match status" value="1"/>
</dbReference>
<dbReference type="GO" id="GO:0046983">
    <property type="term" value="F:protein dimerization activity"/>
    <property type="evidence" value="ECO:0007669"/>
    <property type="project" value="InterPro"/>
</dbReference>
<dbReference type="InterPro" id="IPR012337">
    <property type="entry name" value="RNaseH-like_sf"/>
</dbReference>
<evidence type="ECO:0000259" key="1">
    <source>
        <dbReference type="Pfam" id="PF05699"/>
    </source>
</evidence>
<feature type="domain" description="HAT C-terminal dimerisation" evidence="1">
    <location>
        <begin position="214"/>
        <end position="275"/>
    </location>
</feature>
<gene>
    <name evidence="2" type="ORF">Ddye_023883</name>
</gene>
<dbReference type="SUPFAM" id="SSF53098">
    <property type="entry name" value="Ribonuclease H-like"/>
    <property type="match status" value="1"/>
</dbReference>
<dbReference type="EMBL" id="JANJYI010000007">
    <property type="protein sequence ID" value="KAK2642120.1"/>
    <property type="molecule type" value="Genomic_DNA"/>
</dbReference>
<keyword evidence="3" id="KW-1185">Reference proteome</keyword>
<proteinExistence type="predicted"/>
<evidence type="ECO:0000313" key="2">
    <source>
        <dbReference type="EMBL" id="KAK2642120.1"/>
    </source>
</evidence>
<dbReference type="AlphaFoldDB" id="A0AAD9WTU5"/>
<reference evidence="2" key="1">
    <citation type="journal article" date="2023" name="Plant J.">
        <title>Genome sequences and population genomics provide insights into the demographic history, inbreeding, and mutation load of two 'living fossil' tree species of Dipteronia.</title>
        <authorList>
            <person name="Feng Y."/>
            <person name="Comes H.P."/>
            <person name="Chen J."/>
            <person name="Zhu S."/>
            <person name="Lu R."/>
            <person name="Zhang X."/>
            <person name="Li P."/>
            <person name="Qiu J."/>
            <person name="Olsen K.M."/>
            <person name="Qiu Y."/>
        </authorList>
    </citation>
    <scope>NUCLEOTIDE SEQUENCE</scope>
    <source>
        <strain evidence="2">KIB01</strain>
    </source>
</reference>